<dbReference type="VEuPathDB" id="VectorBase:GAUT019886"/>
<name>A0A1A9UYK7_GLOAU</name>
<dbReference type="EnsemblMetazoa" id="GAUT019886-RA">
    <property type="protein sequence ID" value="GAUT019886-PA"/>
    <property type="gene ID" value="GAUT019886"/>
</dbReference>
<organism evidence="1 2">
    <name type="scientific">Glossina austeni</name>
    <name type="common">Savannah tsetse fly</name>
    <dbReference type="NCBI Taxonomy" id="7395"/>
    <lineage>
        <taxon>Eukaryota</taxon>
        <taxon>Metazoa</taxon>
        <taxon>Ecdysozoa</taxon>
        <taxon>Arthropoda</taxon>
        <taxon>Hexapoda</taxon>
        <taxon>Insecta</taxon>
        <taxon>Pterygota</taxon>
        <taxon>Neoptera</taxon>
        <taxon>Endopterygota</taxon>
        <taxon>Diptera</taxon>
        <taxon>Brachycera</taxon>
        <taxon>Muscomorpha</taxon>
        <taxon>Hippoboscoidea</taxon>
        <taxon>Glossinidae</taxon>
        <taxon>Glossina</taxon>
    </lineage>
</organism>
<dbReference type="Proteomes" id="UP000078200">
    <property type="component" value="Unassembled WGS sequence"/>
</dbReference>
<sequence>MNEWKASYIPVLMRQSYQSSRTVLAINEQMTVNSNLNALSRLLYFYEVVNDENHFNIIFSEATALQYEGMQITLQSKADTVKIAVENTFNYCIRKMFMSIYG</sequence>
<reference evidence="1" key="1">
    <citation type="submission" date="2020-05" db="UniProtKB">
        <authorList>
            <consortium name="EnsemblMetazoa"/>
        </authorList>
    </citation>
    <scope>IDENTIFICATION</scope>
    <source>
        <strain evidence="1">TTRI</strain>
    </source>
</reference>
<evidence type="ECO:0000313" key="2">
    <source>
        <dbReference type="Proteomes" id="UP000078200"/>
    </source>
</evidence>
<proteinExistence type="predicted"/>
<evidence type="ECO:0000313" key="1">
    <source>
        <dbReference type="EnsemblMetazoa" id="GAUT019886-PA"/>
    </source>
</evidence>
<keyword evidence="2" id="KW-1185">Reference proteome</keyword>
<accession>A0A1A9UYK7</accession>
<protein>
    <submittedName>
        <fullName evidence="1">Uncharacterized protein</fullName>
    </submittedName>
</protein>
<dbReference type="AlphaFoldDB" id="A0A1A9UYK7"/>